<keyword evidence="2 4" id="KW-1133">Transmembrane helix</keyword>
<dbReference type="Pfam" id="PF04145">
    <property type="entry name" value="Ctr"/>
    <property type="match status" value="1"/>
</dbReference>
<dbReference type="PANTHER" id="PTHR12483:SF115">
    <property type="entry name" value="COPPER TRANSPORT PROTEIN"/>
    <property type="match status" value="1"/>
</dbReference>
<dbReference type="EMBL" id="OU015569">
    <property type="protein sequence ID" value="CAG5096798.1"/>
    <property type="molecule type" value="Genomic_DNA"/>
</dbReference>
<dbReference type="PANTHER" id="PTHR12483">
    <property type="entry name" value="SOLUTE CARRIER FAMILY 31 COPPER TRANSPORTERS"/>
    <property type="match status" value="1"/>
</dbReference>
<evidence type="ECO:0000313" key="7">
    <source>
        <dbReference type="Proteomes" id="UP001158576"/>
    </source>
</evidence>
<keyword evidence="4" id="KW-0187">Copper transport</keyword>
<evidence type="ECO:0000256" key="4">
    <source>
        <dbReference type="RuleBase" id="RU367022"/>
    </source>
</evidence>
<sequence length="208" mass="24257">MDHSNMDHSNMDHSNMDHSNMNHGNMDHSQHNNMMMMSHDEMMKMYFYFGVEDVQMIFKAWVVNSPKEMILSCLVLFLVTLFHEWLRVWRDNLVTKLICSFHNKYEAVQDESQSDSGEPERPGSRTPLVTRQLAPSYRHGLKSSTHILLSVSYVLQQFISLCLMLVFMTFNLYLCLTVVFSAGLGFYLFAWKRIILSGNMIQTTPDCH</sequence>
<evidence type="ECO:0000256" key="3">
    <source>
        <dbReference type="ARBA" id="ARBA00023136"/>
    </source>
</evidence>
<name>A0ABN7SEU5_OIKDI</name>
<feature type="transmembrane region" description="Helical" evidence="4">
    <location>
        <begin position="147"/>
        <end position="167"/>
    </location>
</feature>
<comment type="similarity">
    <text evidence="4">Belongs to the copper transporter (Ctr) (TC 1.A.56) family. SLC31A subfamily.</text>
</comment>
<feature type="transmembrane region" description="Helical" evidence="4">
    <location>
        <begin position="173"/>
        <end position="191"/>
    </location>
</feature>
<keyword evidence="7" id="KW-1185">Reference proteome</keyword>
<organism evidence="6 7">
    <name type="scientific">Oikopleura dioica</name>
    <name type="common">Tunicate</name>
    <dbReference type="NCBI Taxonomy" id="34765"/>
    <lineage>
        <taxon>Eukaryota</taxon>
        <taxon>Metazoa</taxon>
        <taxon>Chordata</taxon>
        <taxon>Tunicata</taxon>
        <taxon>Appendicularia</taxon>
        <taxon>Copelata</taxon>
        <taxon>Oikopleuridae</taxon>
        <taxon>Oikopleura</taxon>
    </lineage>
</organism>
<keyword evidence="4" id="KW-0406">Ion transport</keyword>
<reference evidence="6 7" key="1">
    <citation type="submission" date="2021-04" db="EMBL/GenBank/DDBJ databases">
        <authorList>
            <person name="Bliznina A."/>
        </authorList>
    </citation>
    <scope>NUCLEOTIDE SEQUENCE [LARGE SCALE GENOMIC DNA]</scope>
</reference>
<proteinExistence type="inferred from homology"/>
<keyword evidence="4" id="KW-0813">Transport</keyword>
<evidence type="ECO:0000313" key="6">
    <source>
        <dbReference type="EMBL" id="CAG5096798.1"/>
    </source>
</evidence>
<feature type="compositionally biased region" description="Basic and acidic residues" evidence="5">
    <location>
        <begin position="1"/>
        <end position="16"/>
    </location>
</feature>
<feature type="region of interest" description="Disordered" evidence="5">
    <location>
        <begin position="1"/>
        <end position="27"/>
    </location>
</feature>
<keyword evidence="3 4" id="KW-0472">Membrane</keyword>
<evidence type="ECO:0000256" key="5">
    <source>
        <dbReference type="SAM" id="MobiDB-lite"/>
    </source>
</evidence>
<keyword evidence="1 4" id="KW-0812">Transmembrane</keyword>
<keyword evidence="4" id="KW-0186">Copper</keyword>
<gene>
    <name evidence="6" type="ORF">OKIOD_LOCUS6343</name>
</gene>
<protein>
    <recommendedName>
        <fullName evidence="4">Copper transport protein</fullName>
    </recommendedName>
</protein>
<dbReference type="Proteomes" id="UP001158576">
    <property type="component" value="Chromosome XSR"/>
</dbReference>
<comment type="subcellular location">
    <subcellularLocation>
        <location evidence="4">Membrane</location>
        <topology evidence="4">Multi-pass membrane protein</topology>
    </subcellularLocation>
</comment>
<evidence type="ECO:0000256" key="2">
    <source>
        <dbReference type="ARBA" id="ARBA00022989"/>
    </source>
</evidence>
<evidence type="ECO:0000256" key="1">
    <source>
        <dbReference type="ARBA" id="ARBA00022692"/>
    </source>
</evidence>
<dbReference type="InterPro" id="IPR007274">
    <property type="entry name" value="Cop_transporter"/>
</dbReference>
<accession>A0ABN7SEU5</accession>